<comment type="caution">
    <text evidence="3">The sequence shown here is derived from an EMBL/GenBank/DDBJ whole genome shotgun (WGS) entry which is preliminary data.</text>
</comment>
<dbReference type="InterPro" id="IPR024654">
    <property type="entry name" value="Calcineurin-like_PHP_lpxH"/>
</dbReference>
<dbReference type="OrthoDB" id="9813918at2"/>
<accession>A0A1Y2K3P2</accession>
<name>A0A1Y2K3P2_9PROT</name>
<dbReference type="GO" id="GO:0005737">
    <property type="term" value="C:cytoplasm"/>
    <property type="evidence" value="ECO:0007669"/>
    <property type="project" value="TreeGrafter"/>
</dbReference>
<evidence type="ECO:0000259" key="2">
    <source>
        <dbReference type="Pfam" id="PF12850"/>
    </source>
</evidence>
<evidence type="ECO:0000313" key="3">
    <source>
        <dbReference type="EMBL" id="OSM02297.1"/>
    </source>
</evidence>
<gene>
    <name evidence="3" type="ORF">MAIT1_02417</name>
</gene>
<dbReference type="Pfam" id="PF12850">
    <property type="entry name" value="Metallophos_2"/>
    <property type="match status" value="1"/>
</dbReference>
<feature type="domain" description="Calcineurin-like phosphoesterase" evidence="2">
    <location>
        <begin position="1"/>
        <end position="192"/>
    </location>
</feature>
<dbReference type="PIRSF" id="PIRSF000883">
    <property type="entry name" value="Pesterase_MJ0912"/>
    <property type="match status" value="1"/>
</dbReference>
<dbReference type="GO" id="GO:0016791">
    <property type="term" value="F:phosphatase activity"/>
    <property type="evidence" value="ECO:0007669"/>
    <property type="project" value="TreeGrafter"/>
</dbReference>
<dbReference type="Gene3D" id="3.60.21.10">
    <property type="match status" value="1"/>
</dbReference>
<evidence type="ECO:0000313" key="4">
    <source>
        <dbReference type="Proteomes" id="UP000194003"/>
    </source>
</evidence>
<dbReference type="STRING" id="1434232.MAIT1_02417"/>
<dbReference type="PANTHER" id="PTHR42850:SF2">
    <property type="entry name" value="BLL5683 PROTEIN"/>
    <property type="match status" value="1"/>
</dbReference>
<comment type="similarity">
    <text evidence="1">Belongs to the metallophosphoesterase superfamily. YfcE family.</text>
</comment>
<sequence>MRIALLADIHGNGPALRAVLQAARDAGAKQVLAAGDLCGYYYDTADVLEQLDQWTWFGVQGNHEGMLQALRDGAEAEPIRRKYGSALNLALRDLPAATLDRLRALPHPLWHAVDGKRILICHGAPDARDRYIYPDADEQKRAALWDSEADLTLFGHTHYPVLWRVGQRWIVNPGSVGQPRDRQPGACWALYDAADHSVTLRREPYDPQPLLDACAARDPDVPYLREVLIRTS</sequence>
<dbReference type="AlphaFoldDB" id="A0A1Y2K3P2"/>
<keyword evidence="4" id="KW-1185">Reference proteome</keyword>
<organism evidence="3 4">
    <name type="scientific">Magnetofaba australis IT-1</name>
    <dbReference type="NCBI Taxonomy" id="1434232"/>
    <lineage>
        <taxon>Bacteria</taxon>
        <taxon>Pseudomonadati</taxon>
        <taxon>Pseudomonadota</taxon>
        <taxon>Magnetococcia</taxon>
        <taxon>Magnetococcales</taxon>
        <taxon>Magnetococcaceae</taxon>
        <taxon>Magnetofaba</taxon>
    </lineage>
</organism>
<dbReference type="InterPro" id="IPR011152">
    <property type="entry name" value="Pesterase_MJ0912"/>
</dbReference>
<protein>
    <submittedName>
        <fullName evidence="3">Putative phosphodiesterase, MJ0936 family</fullName>
    </submittedName>
</protein>
<dbReference type="InterPro" id="IPR029052">
    <property type="entry name" value="Metallo-depent_PP-like"/>
</dbReference>
<dbReference type="SUPFAM" id="SSF56300">
    <property type="entry name" value="Metallo-dependent phosphatases"/>
    <property type="match status" value="1"/>
</dbReference>
<proteinExistence type="inferred from homology"/>
<reference evidence="3 4" key="1">
    <citation type="journal article" date="2016" name="BMC Genomics">
        <title>Combined genomic and structural analyses of a cultured magnetotactic bacterium reveals its niche adaptation to a dynamic environment.</title>
        <authorList>
            <person name="Araujo A.C."/>
            <person name="Morillo V."/>
            <person name="Cypriano J."/>
            <person name="Teixeira L.C."/>
            <person name="Leao P."/>
            <person name="Lyra S."/>
            <person name="Almeida L.G."/>
            <person name="Bazylinski D.A."/>
            <person name="Vasconcellos A.T."/>
            <person name="Abreu F."/>
            <person name="Lins U."/>
        </authorList>
    </citation>
    <scope>NUCLEOTIDE SEQUENCE [LARGE SCALE GENOMIC DNA]</scope>
    <source>
        <strain evidence="3 4">IT-1</strain>
    </source>
</reference>
<dbReference type="EMBL" id="LVJN01000020">
    <property type="protein sequence ID" value="OSM02297.1"/>
    <property type="molecule type" value="Genomic_DNA"/>
</dbReference>
<dbReference type="InterPro" id="IPR050126">
    <property type="entry name" value="Ap4A_hydrolase"/>
</dbReference>
<dbReference type="RefSeq" id="WP_085444776.1">
    <property type="nucleotide sequence ID" value="NZ_LVJN01000020.1"/>
</dbReference>
<dbReference type="PANTHER" id="PTHR42850">
    <property type="entry name" value="METALLOPHOSPHOESTERASE"/>
    <property type="match status" value="1"/>
</dbReference>
<dbReference type="Proteomes" id="UP000194003">
    <property type="component" value="Unassembled WGS sequence"/>
</dbReference>
<evidence type="ECO:0000256" key="1">
    <source>
        <dbReference type="ARBA" id="ARBA00008950"/>
    </source>
</evidence>